<evidence type="ECO:0000313" key="2">
    <source>
        <dbReference type="EMBL" id="JAT39396.1"/>
    </source>
</evidence>
<dbReference type="GO" id="GO:0003723">
    <property type="term" value="F:RNA binding"/>
    <property type="evidence" value="ECO:0007669"/>
    <property type="project" value="InterPro"/>
</dbReference>
<dbReference type="Pfam" id="PF02170">
    <property type="entry name" value="PAZ"/>
    <property type="match status" value="1"/>
</dbReference>
<evidence type="ECO:0000259" key="1">
    <source>
        <dbReference type="PROSITE" id="PS50821"/>
    </source>
</evidence>
<dbReference type="Gene3D" id="2.170.260.10">
    <property type="entry name" value="paz domain"/>
    <property type="match status" value="1"/>
</dbReference>
<name>A0A1B6MTZ1_9HEMI</name>
<dbReference type="SUPFAM" id="SSF101690">
    <property type="entry name" value="PAZ domain"/>
    <property type="match status" value="1"/>
</dbReference>
<proteinExistence type="predicted"/>
<dbReference type="InterPro" id="IPR003100">
    <property type="entry name" value="PAZ_dom"/>
</dbReference>
<accession>A0A1B6MTZ1</accession>
<dbReference type="SMART" id="SM00949">
    <property type="entry name" value="PAZ"/>
    <property type="match status" value="1"/>
</dbReference>
<gene>
    <name evidence="2" type="ORF">g.37329</name>
</gene>
<feature type="non-terminal residue" evidence="2">
    <location>
        <position position="101"/>
    </location>
</feature>
<dbReference type="PROSITE" id="PS50821">
    <property type="entry name" value="PAZ"/>
    <property type="match status" value="1"/>
</dbReference>
<dbReference type="AlphaFoldDB" id="A0A1B6MTZ1"/>
<feature type="non-terminal residue" evidence="2">
    <location>
        <position position="1"/>
    </location>
</feature>
<feature type="domain" description="PAZ" evidence="1">
    <location>
        <begin position="1"/>
        <end position="101"/>
    </location>
</feature>
<dbReference type="EMBL" id="GEBQ01000581">
    <property type="protein sequence ID" value="JAT39396.1"/>
    <property type="molecule type" value="Transcribed_RNA"/>
</dbReference>
<dbReference type="InterPro" id="IPR036085">
    <property type="entry name" value="PAZ_dom_sf"/>
</dbReference>
<organism evidence="2">
    <name type="scientific">Graphocephala atropunctata</name>
    <dbReference type="NCBI Taxonomy" id="36148"/>
    <lineage>
        <taxon>Eukaryota</taxon>
        <taxon>Metazoa</taxon>
        <taxon>Ecdysozoa</taxon>
        <taxon>Arthropoda</taxon>
        <taxon>Hexapoda</taxon>
        <taxon>Insecta</taxon>
        <taxon>Pterygota</taxon>
        <taxon>Neoptera</taxon>
        <taxon>Paraneoptera</taxon>
        <taxon>Hemiptera</taxon>
        <taxon>Auchenorrhyncha</taxon>
        <taxon>Membracoidea</taxon>
        <taxon>Cicadellidae</taxon>
        <taxon>Cicadellinae</taxon>
        <taxon>Cicadellini</taxon>
        <taxon>Graphocephala</taxon>
    </lineage>
</organism>
<sequence length="101" mass="11577">LDVIKDIIAHSGGGDRKVQKMIIGQSVMTTKQIRTYRVDDINFNQNPKSTFQTFDGTTIDYVEYYKNKGIEIKDLQQPLLVHKLKPNKRQGVSNLLMLVPE</sequence>
<protein>
    <recommendedName>
        <fullName evidence="1">PAZ domain-containing protein</fullName>
    </recommendedName>
</protein>
<reference evidence="2" key="1">
    <citation type="submission" date="2015-11" db="EMBL/GenBank/DDBJ databases">
        <title>De novo transcriptome assembly of four potential Pierce s Disease insect vectors from Arizona vineyards.</title>
        <authorList>
            <person name="Tassone E.E."/>
        </authorList>
    </citation>
    <scope>NUCLEOTIDE SEQUENCE</scope>
</reference>